<dbReference type="InterPro" id="IPR024453">
    <property type="entry name" value="Peptidase_C92"/>
</dbReference>
<dbReference type="Pfam" id="PF05708">
    <property type="entry name" value="Peptidase_C92"/>
    <property type="match status" value="1"/>
</dbReference>
<proteinExistence type="predicted"/>
<dbReference type="AlphaFoldDB" id="A0A2W5VFR7"/>
<dbReference type="Gene3D" id="3.90.1720.10">
    <property type="entry name" value="endopeptidase domain like (from Nostoc punctiforme)"/>
    <property type="match status" value="1"/>
</dbReference>
<evidence type="ECO:0000313" key="1">
    <source>
        <dbReference type="EMBL" id="PZR09091.1"/>
    </source>
</evidence>
<organism evidence="1 2">
    <name type="scientific">Archangium gephyra</name>
    <dbReference type="NCBI Taxonomy" id="48"/>
    <lineage>
        <taxon>Bacteria</taxon>
        <taxon>Pseudomonadati</taxon>
        <taxon>Myxococcota</taxon>
        <taxon>Myxococcia</taxon>
        <taxon>Myxococcales</taxon>
        <taxon>Cystobacterineae</taxon>
        <taxon>Archangiaceae</taxon>
        <taxon>Archangium</taxon>
    </lineage>
</organism>
<reference evidence="1 2" key="1">
    <citation type="submission" date="2017-08" db="EMBL/GenBank/DDBJ databases">
        <title>Infants hospitalized years apart are colonized by the same room-sourced microbial strains.</title>
        <authorList>
            <person name="Brooks B."/>
            <person name="Olm M.R."/>
            <person name="Firek B.A."/>
            <person name="Baker R."/>
            <person name="Thomas B.C."/>
            <person name="Morowitz M.J."/>
            <person name="Banfield J.F."/>
        </authorList>
    </citation>
    <scope>NUCLEOTIDE SEQUENCE [LARGE SCALE GENOMIC DNA]</scope>
    <source>
        <strain evidence="1">S2_003_000_R2_14</strain>
    </source>
</reference>
<dbReference type="Proteomes" id="UP000249061">
    <property type="component" value="Unassembled WGS sequence"/>
</dbReference>
<evidence type="ECO:0000313" key="2">
    <source>
        <dbReference type="Proteomes" id="UP000249061"/>
    </source>
</evidence>
<comment type="caution">
    <text evidence="1">The sequence shown here is derived from an EMBL/GenBank/DDBJ whole genome shotgun (WGS) entry which is preliminary data.</text>
</comment>
<dbReference type="EMBL" id="QFQP01000022">
    <property type="protein sequence ID" value="PZR09091.1"/>
    <property type="molecule type" value="Genomic_DNA"/>
</dbReference>
<gene>
    <name evidence="1" type="ORF">DI536_22910</name>
</gene>
<name>A0A2W5VFR7_9BACT</name>
<protein>
    <submittedName>
        <fullName evidence="1">Peptidase</fullName>
    </submittedName>
</protein>
<dbReference type="InterPro" id="IPR038765">
    <property type="entry name" value="Papain-like_cys_pep_sf"/>
</dbReference>
<dbReference type="SUPFAM" id="SSF54001">
    <property type="entry name" value="Cysteine proteinases"/>
    <property type="match status" value="1"/>
</dbReference>
<sequence>MAAHTLLWTEPMGLLFRMLCLGALVGVAGAPQVVDFHSGDVVLQASKSQRSALIRKASRSPYSHTGVVEVAKDGVFVIEAVQPVSRTPLATWAKRGEGGKVTVLRATDVDGERVLAAARQFLGRPYDAKYRWDDERIYCSELVVKAFERGASRSVGRHEQVKDLALSADELAMAARLGVVPEQTLVTPGSLVDDAQFTVVATNATIRSR</sequence>
<accession>A0A2W5VFR7</accession>